<reference evidence="3" key="1">
    <citation type="submission" date="2018-05" db="EMBL/GenBank/DDBJ databases">
        <authorList>
            <person name="Lanie J.A."/>
            <person name="Ng W.-L."/>
            <person name="Kazmierczak K.M."/>
            <person name="Andrzejewski T.M."/>
            <person name="Davidsen T.M."/>
            <person name="Wayne K.J."/>
            <person name="Tettelin H."/>
            <person name="Glass J.I."/>
            <person name="Rusch D."/>
            <person name="Podicherti R."/>
            <person name="Tsui H.-C.T."/>
            <person name="Winkler M.E."/>
        </authorList>
    </citation>
    <scope>NUCLEOTIDE SEQUENCE</scope>
</reference>
<dbReference type="Gene3D" id="3.40.640.10">
    <property type="entry name" value="Type I PLP-dependent aspartate aminotransferase-like (Major domain)"/>
    <property type="match status" value="1"/>
</dbReference>
<protein>
    <recommendedName>
        <fullName evidence="2">Aminotransferase class V domain-containing protein</fullName>
    </recommendedName>
</protein>
<proteinExistence type="predicted"/>
<keyword evidence="1" id="KW-0663">Pyridoxal phosphate</keyword>
<sequence length="416" mass="45673">MEKSMSMQRRDFLKTLGTITVAGGLAGCAESSTSNEQSSLDKIFSFADNKVPMNAANLCPMPSAISKAIAKYNDELDVDMSGPNRTRIMALKNQARNDIAMQIGVSGDEVAIVRNTSEANNIVVQGISLNNQDEVLLWDQNHPSNKVAWKVRASRMNCHLRHISIPPDTNSIDEVVEIFSNAIGKKTKVVSFTHISNITGFRLPAKEICRAIKKINNDIHIHVDGAQTWGVVDVNLLDMGCDSFSGSAHKWYMGPREVGLLVVRKHNQHKIWPGVVSVPWGNEAEASVVGARKYEALGQRDDSAIAALAETVKFHNQITTAGIDKQAKSIANQLRQKLIDIDVPFVSPHNSNFTSNVIILSAPQETRMELINNILNDAGIILAPPGGLRLSPHIYNTPDHVNRVVDAVNKHRNFLS</sequence>
<feature type="domain" description="Aminotransferase class V" evidence="2">
    <location>
        <begin position="86"/>
        <end position="383"/>
    </location>
</feature>
<evidence type="ECO:0000256" key="1">
    <source>
        <dbReference type="ARBA" id="ARBA00022898"/>
    </source>
</evidence>
<dbReference type="PANTHER" id="PTHR43092">
    <property type="entry name" value="L-CYSTEINE DESULFHYDRASE"/>
    <property type="match status" value="1"/>
</dbReference>
<dbReference type="InterPro" id="IPR000192">
    <property type="entry name" value="Aminotrans_V_dom"/>
</dbReference>
<dbReference type="InterPro" id="IPR015424">
    <property type="entry name" value="PyrdxlP-dep_Trfase"/>
</dbReference>
<gene>
    <name evidence="3" type="ORF">METZ01_LOCUS40090</name>
</gene>
<dbReference type="PANTHER" id="PTHR43092:SF6">
    <property type="entry name" value="BLR1280 PROTEIN"/>
    <property type="match status" value="1"/>
</dbReference>
<dbReference type="Gene3D" id="3.90.1150.10">
    <property type="entry name" value="Aspartate Aminotransferase, domain 1"/>
    <property type="match status" value="1"/>
</dbReference>
<dbReference type="InterPro" id="IPR006311">
    <property type="entry name" value="TAT_signal"/>
</dbReference>
<dbReference type="EMBL" id="UINC01001715">
    <property type="protein sequence ID" value="SUZ87236.1"/>
    <property type="molecule type" value="Genomic_DNA"/>
</dbReference>
<dbReference type="NCBIfam" id="TIGR01409">
    <property type="entry name" value="TAT_signal_seq"/>
    <property type="match status" value="1"/>
</dbReference>
<name>A0A381R664_9ZZZZ</name>
<dbReference type="PROSITE" id="PS51257">
    <property type="entry name" value="PROKAR_LIPOPROTEIN"/>
    <property type="match status" value="1"/>
</dbReference>
<dbReference type="AlphaFoldDB" id="A0A381R664"/>
<dbReference type="InterPro" id="IPR019546">
    <property type="entry name" value="TAT_signal_bac_arc"/>
</dbReference>
<evidence type="ECO:0000259" key="2">
    <source>
        <dbReference type="Pfam" id="PF00266"/>
    </source>
</evidence>
<dbReference type="InterPro" id="IPR015421">
    <property type="entry name" value="PyrdxlP-dep_Trfase_major"/>
</dbReference>
<organism evidence="3">
    <name type="scientific">marine metagenome</name>
    <dbReference type="NCBI Taxonomy" id="408172"/>
    <lineage>
        <taxon>unclassified sequences</taxon>
        <taxon>metagenomes</taxon>
        <taxon>ecological metagenomes</taxon>
    </lineage>
</organism>
<dbReference type="PROSITE" id="PS51318">
    <property type="entry name" value="TAT"/>
    <property type="match status" value="1"/>
</dbReference>
<dbReference type="SUPFAM" id="SSF53383">
    <property type="entry name" value="PLP-dependent transferases"/>
    <property type="match status" value="1"/>
</dbReference>
<dbReference type="Pfam" id="PF00266">
    <property type="entry name" value="Aminotran_5"/>
    <property type="match status" value="1"/>
</dbReference>
<accession>A0A381R664</accession>
<evidence type="ECO:0000313" key="3">
    <source>
        <dbReference type="EMBL" id="SUZ87236.1"/>
    </source>
</evidence>
<dbReference type="InterPro" id="IPR015422">
    <property type="entry name" value="PyrdxlP-dep_Trfase_small"/>
</dbReference>